<comment type="caution">
    <text evidence="6">The sequence shown here is derived from an EMBL/GenBank/DDBJ whole genome shotgun (WGS) entry which is preliminary data.</text>
</comment>
<sequence>MADEAKAAGNKCLQAKDFDGAIAHYTTAIGLDGTQHTYYSNRAAAFMSKGDPAKALADADMCIKLSPTWAKGYSRKGAALHAMKKYDEADAAYQAGLAVAPGDAALKQGVVDVNKAKGAAQSAANNPFGAALGPDLIPRLAQHPTLRHKLGDENFMMKLRMLQANPQQMMSTMFQDPDMQEVLSFALGINISTPDQFDPADPAAGASAAAPRRARRPRRAAPEPEPEVERTPEEQQAFEAKQVALAHKAKGNACYKAKQFDDALEHYDAAIAADPTDVTYRNNKCAVHFEKKDYDAVVAEGAEAIRVGRDHRADYELVHKIYVRMGKARVKQGDLPGGLEYFASAQVEYRDKATERLIKNLEMDIKKAKTAAYVDPEKALAAKEEGNVKFREGKFAESIPHYEEAIKRDPKNPAYNNNLAAALTKLGNFAAAKQACEKALDLDPSYVKAIAKKGDLEFLMKEYHKALESYKKGLALEPANAACKQGLAKTTHAINSASGSDQERAQHAMADPEIQAILQDPMVRDVINNLSGGDQMAGQRALQDPLMKAKIEKLIASGILQMK</sequence>
<feature type="region of interest" description="Disordered" evidence="4">
    <location>
        <begin position="194"/>
        <end position="235"/>
    </location>
</feature>
<evidence type="ECO:0000256" key="2">
    <source>
        <dbReference type="ARBA" id="ARBA00022803"/>
    </source>
</evidence>
<feature type="domain" description="STI1/HOP DP" evidence="5">
    <location>
        <begin position="134"/>
        <end position="188"/>
    </location>
</feature>
<dbReference type="SUPFAM" id="SSF48452">
    <property type="entry name" value="TPR-like"/>
    <property type="match status" value="3"/>
</dbReference>
<dbReference type="Gene3D" id="1.10.260.100">
    <property type="match status" value="2"/>
</dbReference>
<dbReference type="PANTHER" id="PTHR22904:SF523">
    <property type="entry name" value="STRESS-INDUCED-PHOSPHOPROTEIN 1"/>
    <property type="match status" value="1"/>
</dbReference>
<evidence type="ECO:0000259" key="5">
    <source>
        <dbReference type="Pfam" id="PF17830"/>
    </source>
</evidence>
<proteinExistence type="predicted"/>
<gene>
    <name evidence="6" type="primary">STI1</name>
    <name evidence="6" type="ORF">SO694_00001653</name>
</gene>
<feature type="repeat" description="TPR" evidence="3">
    <location>
        <begin position="244"/>
        <end position="277"/>
    </location>
</feature>
<name>A0ABR1GCD0_AURAN</name>
<accession>A0ABR1GCD0</accession>
<dbReference type="PANTHER" id="PTHR22904">
    <property type="entry name" value="TPR REPEAT CONTAINING PROTEIN"/>
    <property type="match status" value="1"/>
</dbReference>
<evidence type="ECO:0000313" key="6">
    <source>
        <dbReference type="EMBL" id="KAK7253388.1"/>
    </source>
</evidence>
<feature type="compositionally biased region" description="Low complexity" evidence="4">
    <location>
        <begin position="199"/>
        <end position="211"/>
    </location>
</feature>
<feature type="repeat" description="TPR" evidence="3">
    <location>
        <begin position="413"/>
        <end position="446"/>
    </location>
</feature>
<feature type="repeat" description="TPR" evidence="3">
    <location>
        <begin position="447"/>
        <end position="480"/>
    </location>
</feature>
<feature type="repeat" description="TPR" evidence="3">
    <location>
        <begin position="379"/>
        <end position="412"/>
    </location>
</feature>
<dbReference type="InterPro" id="IPR041243">
    <property type="entry name" value="STI1/HOP_DP"/>
</dbReference>
<dbReference type="Proteomes" id="UP001363151">
    <property type="component" value="Unassembled WGS sequence"/>
</dbReference>
<dbReference type="Pfam" id="PF13181">
    <property type="entry name" value="TPR_8"/>
    <property type="match status" value="2"/>
</dbReference>
<feature type="domain" description="STI1/HOP DP" evidence="5">
    <location>
        <begin position="501"/>
        <end position="555"/>
    </location>
</feature>
<dbReference type="InterPro" id="IPR019734">
    <property type="entry name" value="TPR_rpt"/>
</dbReference>
<evidence type="ECO:0000256" key="3">
    <source>
        <dbReference type="PROSITE-ProRule" id="PRU00339"/>
    </source>
</evidence>
<keyword evidence="1" id="KW-0677">Repeat</keyword>
<dbReference type="PROSITE" id="PS50005">
    <property type="entry name" value="TPR"/>
    <property type="match status" value="5"/>
</dbReference>
<protein>
    <submittedName>
        <fullName evidence="6">Stress-induced-phosphoprotein</fullName>
    </submittedName>
</protein>
<evidence type="ECO:0000256" key="4">
    <source>
        <dbReference type="SAM" id="MobiDB-lite"/>
    </source>
</evidence>
<organism evidence="6 7">
    <name type="scientific">Aureococcus anophagefferens</name>
    <name type="common">Harmful bloom alga</name>
    <dbReference type="NCBI Taxonomy" id="44056"/>
    <lineage>
        <taxon>Eukaryota</taxon>
        <taxon>Sar</taxon>
        <taxon>Stramenopiles</taxon>
        <taxon>Ochrophyta</taxon>
        <taxon>Pelagophyceae</taxon>
        <taxon>Pelagomonadales</taxon>
        <taxon>Pelagomonadaceae</taxon>
        <taxon>Aureococcus</taxon>
    </lineage>
</organism>
<dbReference type="Pfam" id="PF17830">
    <property type="entry name" value="STI1-HOP_DP"/>
    <property type="match status" value="2"/>
</dbReference>
<reference evidence="6 7" key="1">
    <citation type="submission" date="2024-03" db="EMBL/GenBank/DDBJ databases">
        <title>Aureococcus anophagefferens CCMP1851 and Kratosvirus quantuckense: Draft genome of a second virus-susceptible host strain in the model system.</title>
        <authorList>
            <person name="Chase E."/>
            <person name="Truchon A.R."/>
            <person name="Schepens W."/>
            <person name="Wilhelm S.W."/>
        </authorList>
    </citation>
    <scope>NUCLEOTIDE SEQUENCE [LARGE SCALE GENOMIC DNA]</scope>
    <source>
        <strain evidence="6 7">CCMP1851</strain>
    </source>
</reference>
<evidence type="ECO:0000256" key="1">
    <source>
        <dbReference type="ARBA" id="ARBA00022737"/>
    </source>
</evidence>
<dbReference type="Pfam" id="PF00515">
    <property type="entry name" value="TPR_1"/>
    <property type="match status" value="1"/>
</dbReference>
<dbReference type="InterPro" id="IPR011990">
    <property type="entry name" value="TPR-like_helical_dom_sf"/>
</dbReference>
<keyword evidence="2 3" id="KW-0802">TPR repeat</keyword>
<feature type="repeat" description="TPR" evidence="3">
    <location>
        <begin position="70"/>
        <end position="103"/>
    </location>
</feature>
<evidence type="ECO:0000313" key="7">
    <source>
        <dbReference type="Proteomes" id="UP001363151"/>
    </source>
</evidence>
<dbReference type="Gene3D" id="1.25.40.10">
    <property type="entry name" value="Tetratricopeptide repeat domain"/>
    <property type="match status" value="3"/>
</dbReference>
<dbReference type="EMBL" id="JBBJCI010000035">
    <property type="protein sequence ID" value="KAK7253388.1"/>
    <property type="molecule type" value="Genomic_DNA"/>
</dbReference>
<keyword evidence="7" id="KW-1185">Reference proteome</keyword>
<dbReference type="SMART" id="SM00028">
    <property type="entry name" value="TPR"/>
    <property type="match status" value="8"/>
</dbReference>
<dbReference type="Pfam" id="PF13432">
    <property type="entry name" value="TPR_16"/>
    <property type="match status" value="1"/>
</dbReference>